<protein>
    <submittedName>
        <fullName evidence="1">Uncharacterized protein</fullName>
    </submittedName>
</protein>
<dbReference type="EMBL" id="LR796228">
    <property type="protein sequence ID" value="CAB4127941.1"/>
    <property type="molecule type" value="Genomic_DNA"/>
</dbReference>
<proteinExistence type="predicted"/>
<reference evidence="1" key="1">
    <citation type="submission" date="2020-04" db="EMBL/GenBank/DDBJ databases">
        <authorList>
            <person name="Chiriac C."/>
            <person name="Salcher M."/>
            <person name="Ghai R."/>
            <person name="Kavagutti S V."/>
        </authorList>
    </citation>
    <scope>NUCLEOTIDE SEQUENCE</scope>
</reference>
<accession>A0A6J5L0N0</accession>
<sequence>MALLDELYGKPSGLMQSLYPVYTPYSYEQAIPGQRSTSVAQPEPTLQDKLMGYVEAPAILAGSLGRAVATPIARMYGEAVGGYGTPQGRQAGEQAAQTVSNQFYQPRTQTGPEVVQAVGQTLGSLPPTPLTSAGTALSTLSGPAARQLLSRAPRVTQAVSQATTQATPTSSPANVVRSVGNLFKSEDAQMAERLAEQIGIPKDELIKVLSQQGPQLIEGYQKTVPQILQDPLLSQLQRNLKTAGVQNLGEAEKLQQQQMAQALARVAPSQGNVFDAAQRAGSAIESYAVPARQAATANVRKAFEAVDPFNETALYLPISEMEQAASKYLGAGTFGTGEKANQAIATAKRIGTEVLPEVKLTTQKEAGKTQNLEQAIRAAGGIRPNDYLTGEMKAIGIKDLGTTGLINKNGKALDHMTELMVERGFLDQEDPAQLLELLRTKQARKTYASDITDKAFIRQFEASMGEAPGKEVIPKTVPFQTVQNLRSSIGEAAKVAEAKGANKEAAALGQMITEIDSRINRAAGQSVQTGEYFPKDVADQYRAALDMHKAKIDQFGTGPQVSMFRQGGDNQASIKGAEIPSKFYSGAMSQADDIKAFKKLIGSRTDLMDVMKSFAMTQAEATRNATTGNLGDKYLKWLSSRSGANAELLNPSELATVNEVGKMVQNQMITENLGRVTGSDTAQKLATLHKNGMLDSQIVDFLANKIPVVKSVSGPILTSLRNASAQQKNEIMARLLANPEAFAKALKE</sequence>
<evidence type="ECO:0000313" key="1">
    <source>
        <dbReference type="EMBL" id="CAB4127941.1"/>
    </source>
</evidence>
<organism evidence="1">
    <name type="scientific">uncultured Caudovirales phage</name>
    <dbReference type="NCBI Taxonomy" id="2100421"/>
    <lineage>
        <taxon>Viruses</taxon>
        <taxon>Duplodnaviria</taxon>
        <taxon>Heunggongvirae</taxon>
        <taxon>Uroviricota</taxon>
        <taxon>Caudoviricetes</taxon>
        <taxon>Peduoviridae</taxon>
        <taxon>Maltschvirus</taxon>
        <taxon>Maltschvirus maltsch</taxon>
    </lineage>
</organism>
<name>A0A6J5L0N0_9CAUD</name>
<gene>
    <name evidence="1" type="ORF">UFOVP102_3</name>
</gene>